<evidence type="ECO:0000313" key="3">
    <source>
        <dbReference type="EMBL" id="KAL2847576.1"/>
    </source>
</evidence>
<feature type="region of interest" description="Disordered" evidence="1">
    <location>
        <begin position="1"/>
        <end position="38"/>
    </location>
</feature>
<dbReference type="Pfam" id="PF07985">
    <property type="entry name" value="SRR1"/>
    <property type="match status" value="1"/>
</dbReference>
<sequence length="376" mass="43349">MSDSDEYSDEHPNEHPNEHPTWTEKPRRDGKPHGEWKVCPGFEPAEKMDAWYNGGRPLFPRKELQEIHDQLRRPLSNGNLIFVRGFDGQWYEYVVRTGDRQEHDGKTYRLSRPQISYTDFETLKEKVDGKLKPIYCPISIVHVKQPETNRLGFIENILRGRKMMDAAVDHWENHQAFLKVELTLLMMNLQRTITNIIGLACGTFVDGWDLKASQRSAVQHAMLMLIRRLLQASHLGPGEVPCYVQDPAYTPADRMVLAENNVETVQDPEGFLKMDDSSLVFCCEPTTCVKSIVADVARPLIIIWDTVVGSPYCNAESWDPDCPRVVAMMKDYDALDFPEDENFGDMTIYVRRDARYKKLKFHRCDKDFFPSAMNGT</sequence>
<evidence type="ECO:0000256" key="1">
    <source>
        <dbReference type="SAM" id="MobiDB-lite"/>
    </source>
</evidence>
<keyword evidence="4" id="KW-1185">Reference proteome</keyword>
<feature type="compositionally biased region" description="Basic and acidic residues" evidence="1">
    <location>
        <begin position="9"/>
        <end position="36"/>
    </location>
</feature>
<dbReference type="GeneID" id="98161114"/>
<gene>
    <name evidence="3" type="ORF">BJX68DRAFT_267980</name>
</gene>
<dbReference type="PANTHER" id="PTHR42080:SF3">
    <property type="entry name" value="SRR1-LIKE DOMAIN-CONTAINING PROTEIN"/>
    <property type="match status" value="1"/>
</dbReference>
<organism evidence="3 4">
    <name type="scientific">Aspergillus pseudodeflectus</name>
    <dbReference type="NCBI Taxonomy" id="176178"/>
    <lineage>
        <taxon>Eukaryota</taxon>
        <taxon>Fungi</taxon>
        <taxon>Dikarya</taxon>
        <taxon>Ascomycota</taxon>
        <taxon>Pezizomycotina</taxon>
        <taxon>Eurotiomycetes</taxon>
        <taxon>Eurotiomycetidae</taxon>
        <taxon>Eurotiales</taxon>
        <taxon>Aspergillaceae</taxon>
        <taxon>Aspergillus</taxon>
        <taxon>Aspergillus subgen. Nidulantes</taxon>
    </lineage>
</organism>
<dbReference type="RefSeq" id="XP_070897757.1">
    <property type="nucleotide sequence ID" value="XM_071045950.1"/>
</dbReference>
<protein>
    <recommendedName>
        <fullName evidence="2">SRR1-like domain-containing protein</fullName>
    </recommendedName>
</protein>
<accession>A0ABR4K5I5</accession>
<dbReference type="InterPro" id="IPR012942">
    <property type="entry name" value="SRR1-like"/>
</dbReference>
<reference evidence="3 4" key="1">
    <citation type="submission" date="2024-07" db="EMBL/GenBank/DDBJ databases">
        <title>Section-level genome sequencing and comparative genomics of Aspergillus sections Usti and Cavernicolus.</title>
        <authorList>
            <consortium name="Lawrence Berkeley National Laboratory"/>
            <person name="Nybo J.L."/>
            <person name="Vesth T.C."/>
            <person name="Theobald S."/>
            <person name="Frisvad J.C."/>
            <person name="Larsen T.O."/>
            <person name="Kjaerboelling I."/>
            <person name="Rothschild-Mancinelli K."/>
            <person name="Lyhne E.K."/>
            <person name="Kogle M.E."/>
            <person name="Barry K."/>
            <person name="Clum A."/>
            <person name="Na H."/>
            <person name="Ledsgaard L."/>
            <person name="Lin J."/>
            <person name="Lipzen A."/>
            <person name="Kuo A."/>
            <person name="Riley R."/>
            <person name="Mondo S."/>
            <person name="LaButti K."/>
            <person name="Haridas S."/>
            <person name="Pangalinan J."/>
            <person name="Salamov A.A."/>
            <person name="Simmons B.A."/>
            <person name="Magnuson J.K."/>
            <person name="Chen J."/>
            <person name="Drula E."/>
            <person name="Henrissat B."/>
            <person name="Wiebenga A."/>
            <person name="Lubbers R.J."/>
            <person name="Gomes A.C."/>
            <person name="Macurrencykelacurrency M.R."/>
            <person name="Stajich J."/>
            <person name="Grigoriev I.V."/>
            <person name="Mortensen U.H."/>
            <person name="De vries R.P."/>
            <person name="Baker S.E."/>
            <person name="Andersen M.R."/>
        </authorList>
    </citation>
    <scope>NUCLEOTIDE SEQUENCE [LARGE SCALE GENOMIC DNA]</scope>
    <source>
        <strain evidence="3 4">CBS 756.74</strain>
    </source>
</reference>
<evidence type="ECO:0000313" key="4">
    <source>
        <dbReference type="Proteomes" id="UP001610444"/>
    </source>
</evidence>
<dbReference type="EMBL" id="JBFXLR010000028">
    <property type="protein sequence ID" value="KAL2847576.1"/>
    <property type="molecule type" value="Genomic_DNA"/>
</dbReference>
<comment type="caution">
    <text evidence="3">The sequence shown here is derived from an EMBL/GenBank/DDBJ whole genome shotgun (WGS) entry which is preliminary data.</text>
</comment>
<dbReference type="PANTHER" id="PTHR42080">
    <property type="entry name" value="SRR1 DOMAIN-CONTAINING PROTEIN"/>
    <property type="match status" value="1"/>
</dbReference>
<evidence type="ECO:0000259" key="2">
    <source>
        <dbReference type="Pfam" id="PF07985"/>
    </source>
</evidence>
<feature type="domain" description="SRR1-like" evidence="2">
    <location>
        <begin position="190"/>
        <end position="307"/>
    </location>
</feature>
<proteinExistence type="predicted"/>
<name>A0ABR4K5I5_9EURO</name>
<dbReference type="Proteomes" id="UP001610444">
    <property type="component" value="Unassembled WGS sequence"/>
</dbReference>